<feature type="transmembrane region" description="Helical" evidence="3">
    <location>
        <begin position="210"/>
        <end position="227"/>
    </location>
</feature>
<dbReference type="RefSeq" id="WP_016125719.1">
    <property type="nucleotide sequence ID" value="NZ_KB976266.1"/>
</dbReference>
<feature type="transmembrane region" description="Helical" evidence="3">
    <location>
        <begin position="124"/>
        <end position="142"/>
    </location>
</feature>
<evidence type="ECO:0000313" key="6">
    <source>
        <dbReference type="Proteomes" id="UP000014023"/>
    </source>
</evidence>
<feature type="domain" description="Acyltransferase 3" evidence="4">
    <location>
        <begin position="12"/>
        <end position="319"/>
    </location>
</feature>
<name>A0A9W5Q1R1_BACCE</name>
<reference evidence="5 6" key="1">
    <citation type="submission" date="2012-12" db="EMBL/GenBank/DDBJ databases">
        <title>The Genome Sequence of Bacillus cereus VD196.</title>
        <authorList>
            <consortium name="The Broad Institute Genome Sequencing Platform"/>
            <consortium name="The Broad Institute Genome Sequencing Center for Infectious Disease"/>
            <person name="Feldgarden M."/>
            <person name="Van der Auwera G.A."/>
            <person name="Mahillon J."/>
            <person name="Duprez V."/>
            <person name="Timmery S."/>
            <person name="Mattelet C."/>
            <person name="Dierick K."/>
            <person name="Sun M."/>
            <person name="Yu Z."/>
            <person name="Zhu L."/>
            <person name="Hu X."/>
            <person name="Shank E.B."/>
            <person name="Swiecicka I."/>
            <person name="Hansen B.M."/>
            <person name="Andrup L."/>
            <person name="Walker B."/>
            <person name="Young S.K."/>
            <person name="Zeng Q."/>
            <person name="Gargeya S."/>
            <person name="Fitzgerald M."/>
            <person name="Haas B."/>
            <person name="Abouelleil A."/>
            <person name="Alvarado L."/>
            <person name="Arachchi H.M."/>
            <person name="Berlin A.M."/>
            <person name="Chapman S.B."/>
            <person name="Dewar J."/>
            <person name="Goldberg J."/>
            <person name="Griggs A."/>
            <person name="Gujja S."/>
            <person name="Hansen M."/>
            <person name="Howarth C."/>
            <person name="Imamovic A."/>
            <person name="Larimer J."/>
            <person name="McCowan C."/>
            <person name="Murphy C."/>
            <person name="Neiman D."/>
            <person name="Pearson M."/>
            <person name="Priest M."/>
            <person name="Roberts A."/>
            <person name="Saif S."/>
            <person name="Shea T."/>
            <person name="Sisk P."/>
            <person name="Sykes S."/>
            <person name="Wortman J."/>
            <person name="Nusbaum C."/>
            <person name="Birren B."/>
        </authorList>
    </citation>
    <scope>NUCLEOTIDE SEQUENCE [LARGE SCALE GENOMIC DNA]</scope>
    <source>
        <strain evidence="5 6">VD196</strain>
    </source>
</reference>
<dbReference type="EMBL" id="AHFL01000031">
    <property type="protein sequence ID" value="EOO64763.1"/>
    <property type="molecule type" value="Genomic_DNA"/>
</dbReference>
<evidence type="ECO:0000313" key="5">
    <source>
        <dbReference type="EMBL" id="EOO64763.1"/>
    </source>
</evidence>
<comment type="subcellular location">
    <subcellularLocation>
        <location evidence="1">Membrane</location>
    </subcellularLocation>
</comment>
<keyword evidence="3" id="KW-0472">Membrane</keyword>
<feature type="transmembrane region" description="Helical" evidence="3">
    <location>
        <begin position="233"/>
        <end position="255"/>
    </location>
</feature>
<evidence type="ECO:0000256" key="3">
    <source>
        <dbReference type="SAM" id="Phobius"/>
    </source>
</evidence>
<proteinExistence type="inferred from homology"/>
<sequence>MKNTTVNTARIQAIDIVRGITISLVVMGHTEVPSQINNFFSAFRMPLFFMVSGYLLNVTKHTNNFNNFINSRIWRLLIPYFSACIVFYVIWLLRQNLWTNNAIYWYEPILGIFYGNGEQLYVNTPLWFLVCLFCSELIFLSIMKYIQNYSSVLQIICFFSIGIIGFIISQHIHLPWGLDIALIVQLFLFIGNKLKSHDIFKQLKFRSQFLIPILILFVIINPINGFVDINNRIYGNLILFYMNGICGSILTLYFSQLIEKSKIFCQLFIFLGKNSINILIFHTAVFWLLIFINKLLPYPFLSHWILYTVIGISISLLISNFIRKHPMIRMFFNGVKLQKNYKQIC</sequence>
<evidence type="ECO:0000256" key="2">
    <source>
        <dbReference type="ARBA" id="ARBA00007400"/>
    </source>
</evidence>
<feature type="transmembrane region" description="Helical" evidence="3">
    <location>
        <begin position="149"/>
        <end position="168"/>
    </location>
</feature>
<accession>A0A9W5Q1R1</accession>
<comment type="caution">
    <text evidence="5">The sequence shown here is derived from an EMBL/GenBank/DDBJ whole genome shotgun (WGS) entry which is preliminary data.</text>
</comment>
<keyword evidence="3" id="KW-0812">Transmembrane</keyword>
<dbReference type="InterPro" id="IPR052734">
    <property type="entry name" value="Nod_factor_acetyltransferase"/>
</dbReference>
<protein>
    <recommendedName>
        <fullName evidence="4">Acyltransferase 3 domain-containing protein</fullName>
    </recommendedName>
</protein>
<dbReference type="AlphaFoldDB" id="A0A9W5Q1R1"/>
<gene>
    <name evidence="5" type="ORF">IKE_04304</name>
</gene>
<organism evidence="5 6">
    <name type="scientific">Bacillus cereus VD196</name>
    <dbReference type="NCBI Taxonomy" id="1053243"/>
    <lineage>
        <taxon>Bacteria</taxon>
        <taxon>Bacillati</taxon>
        <taxon>Bacillota</taxon>
        <taxon>Bacilli</taxon>
        <taxon>Bacillales</taxon>
        <taxon>Bacillaceae</taxon>
        <taxon>Bacillus</taxon>
        <taxon>Bacillus cereus group</taxon>
    </lineage>
</organism>
<dbReference type="Proteomes" id="UP000014023">
    <property type="component" value="Unassembled WGS sequence"/>
</dbReference>
<feature type="transmembrane region" description="Helical" evidence="3">
    <location>
        <begin position="76"/>
        <end position="93"/>
    </location>
</feature>
<evidence type="ECO:0000256" key="1">
    <source>
        <dbReference type="ARBA" id="ARBA00004370"/>
    </source>
</evidence>
<evidence type="ECO:0000259" key="4">
    <source>
        <dbReference type="Pfam" id="PF01757"/>
    </source>
</evidence>
<comment type="similarity">
    <text evidence="2">Belongs to the acyltransferase 3 family.</text>
</comment>
<feature type="transmembrane region" description="Helical" evidence="3">
    <location>
        <begin position="174"/>
        <end position="190"/>
    </location>
</feature>
<dbReference type="PANTHER" id="PTHR37312">
    <property type="entry name" value="MEMBRANE-BOUND ACYLTRANSFERASE YKRP-RELATED"/>
    <property type="match status" value="1"/>
</dbReference>
<dbReference type="Pfam" id="PF01757">
    <property type="entry name" value="Acyl_transf_3"/>
    <property type="match status" value="1"/>
</dbReference>
<keyword evidence="3" id="KW-1133">Transmembrane helix</keyword>
<feature type="transmembrane region" description="Helical" evidence="3">
    <location>
        <begin position="304"/>
        <end position="322"/>
    </location>
</feature>
<feature type="transmembrane region" description="Helical" evidence="3">
    <location>
        <begin position="267"/>
        <end position="292"/>
    </location>
</feature>
<dbReference type="PANTHER" id="PTHR37312:SF1">
    <property type="entry name" value="MEMBRANE-BOUND ACYLTRANSFERASE YKRP-RELATED"/>
    <property type="match status" value="1"/>
</dbReference>
<dbReference type="GO" id="GO:0016747">
    <property type="term" value="F:acyltransferase activity, transferring groups other than amino-acyl groups"/>
    <property type="evidence" value="ECO:0007669"/>
    <property type="project" value="InterPro"/>
</dbReference>
<dbReference type="InterPro" id="IPR002656">
    <property type="entry name" value="Acyl_transf_3_dom"/>
</dbReference>